<dbReference type="RefSeq" id="WP_204297776.1">
    <property type="nucleotide sequence ID" value="NZ_BAAAGQ010000011.1"/>
</dbReference>
<feature type="compositionally biased region" description="Polar residues" evidence="1">
    <location>
        <begin position="1"/>
        <end position="15"/>
    </location>
</feature>
<evidence type="ECO:0000313" key="2">
    <source>
        <dbReference type="EMBL" id="GID47636.1"/>
    </source>
</evidence>
<name>A0ABQ3WN24_9ACTN</name>
<organism evidence="2">
    <name type="scientific">Actinoplanes campanulatus</name>
    <dbReference type="NCBI Taxonomy" id="113559"/>
    <lineage>
        <taxon>Bacteria</taxon>
        <taxon>Bacillati</taxon>
        <taxon>Actinomycetota</taxon>
        <taxon>Actinomycetes</taxon>
        <taxon>Micromonosporales</taxon>
        <taxon>Micromonosporaceae</taxon>
        <taxon>Actinoplanes</taxon>
    </lineage>
</organism>
<reference evidence="2" key="1">
    <citation type="submission" date="2021-01" db="EMBL/GenBank/DDBJ databases">
        <title>Whole genome shotgun sequence of Actinoplanes capillaceus NBRC 16408.</title>
        <authorList>
            <person name="Komaki H."/>
            <person name="Tamura T."/>
        </authorList>
    </citation>
    <scope>NUCLEOTIDE SEQUENCE [LARGE SCALE GENOMIC DNA]</scope>
    <source>
        <strain evidence="2">NBRC 16408</strain>
    </source>
</reference>
<sequence length="50" mass="5717">MPNRIPNTITDQQWNALGRRAQKANPDVLSDKATRRRLDSLKQRGKADQS</sequence>
<comment type="caution">
    <text evidence="2">The sequence shown here is derived from an EMBL/GenBank/DDBJ whole genome shotgun (WGS) entry which is preliminary data.</text>
</comment>
<gene>
    <name evidence="2" type="ORF">Aca07nite_49110</name>
</gene>
<dbReference type="EMBL" id="BOMF01000093">
    <property type="protein sequence ID" value="GID47636.1"/>
    <property type="molecule type" value="Genomic_DNA"/>
</dbReference>
<feature type="compositionally biased region" description="Basic and acidic residues" evidence="1">
    <location>
        <begin position="29"/>
        <end position="50"/>
    </location>
</feature>
<proteinExistence type="predicted"/>
<feature type="region of interest" description="Disordered" evidence="1">
    <location>
        <begin position="1"/>
        <end position="50"/>
    </location>
</feature>
<evidence type="ECO:0000256" key="1">
    <source>
        <dbReference type="SAM" id="MobiDB-lite"/>
    </source>
</evidence>
<accession>A0ABQ3WN24</accession>
<protein>
    <submittedName>
        <fullName evidence="2">Uncharacterized protein</fullName>
    </submittedName>
</protein>